<evidence type="ECO:0000313" key="3">
    <source>
        <dbReference type="Proteomes" id="UP001335648"/>
    </source>
</evidence>
<feature type="region of interest" description="Disordered" evidence="1">
    <location>
        <begin position="34"/>
        <end position="69"/>
    </location>
</feature>
<proteinExistence type="predicted"/>
<dbReference type="AlphaFoldDB" id="A0AAN8DG32"/>
<name>A0AAN8DG32_9TELE</name>
<protein>
    <submittedName>
        <fullName evidence="2">Uncharacterized protein</fullName>
    </submittedName>
</protein>
<dbReference type="Proteomes" id="UP001335648">
    <property type="component" value="Unassembled WGS sequence"/>
</dbReference>
<reference evidence="2 3" key="1">
    <citation type="journal article" date="2023" name="Mol. Biol. Evol.">
        <title>Genomics of Secondarily Temperate Adaptation in the Only Non-Antarctic Icefish.</title>
        <authorList>
            <person name="Rivera-Colon A.G."/>
            <person name="Rayamajhi N."/>
            <person name="Minhas B.F."/>
            <person name="Madrigal G."/>
            <person name="Bilyk K.T."/>
            <person name="Yoon V."/>
            <person name="Hune M."/>
            <person name="Gregory S."/>
            <person name="Cheng C.H.C."/>
            <person name="Catchen J.M."/>
        </authorList>
    </citation>
    <scope>NUCLEOTIDE SEQUENCE [LARGE SCALE GENOMIC DNA]</scope>
    <source>
        <strain evidence="2">JC2023a</strain>
    </source>
</reference>
<comment type="caution">
    <text evidence="2">The sequence shown here is derived from an EMBL/GenBank/DDBJ whole genome shotgun (WGS) entry which is preliminary data.</text>
</comment>
<sequence length="69" mass="7050">MCHDTSTADRFCATMPDAKEAGVIRTIMAKALACPPSQSGGGVGSSEEETTSEEDNTVVQYSSSGSSSS</sequence>
<organism evidence="2 3">
    <name type="scientific">Champsocephalus esox</name>
    <name type="common">pike icefish</name>
    <dbReference type="NCBI Taxonomy" id="159716"/>
    <lineage>
        <taxon>Eukaryota</taxon>
        <taxon>Metazoa</taxon>
        <taxon>Chordata</taxon>
        <taxon>Craniata</taxon>
        <taxon>Vertebrata</taxon>
        <taxon>Euteleostomi</taxon>
        <taxon>Actinopterygii</taxon>
        <taxon>Neopterygii</taxon>
        <taxon>Teleostei</taxon>
        <taxon>Neoteleostei</taxon>
        <taxon>Acanthomorphata</taxon>
        <taxon>Eupercaria</taxon>
        <taxon>Perciformes</taxon>
        <taxon>Notothenioidei</taxon>
        <taxon>Channichthyidae</taxon>
        <taxon>Champsocephalus</taxon>
    </lineage>
</organism>
<dbReference type="EMBL" id="JAULUE010001376">
    <property type="protein sequence ID" value="KAK5921479.1"/>
    <property type="molecule type" value="Genomic_DNA"/>
</dbReference>
<feature type="compositionally biased region" description="Acidic residues" evidence="1">
    <location>
        <begin position="46"/>
        <end position="56"/>
    </location>
</feature>
<accession>A0AAN8DG32</accession>
<keyword evidence="3" id="KW-1185">Reference proteome</keyword>
<evidence type="ECO:0000256" key="1">
    <source>
        <dbReference type="SAM" id="MobiDB-lite"/>
    </source>
</evidence>
<evidence type="ECO:0000313" key="2">
    <source>
        <dbReference type="EMBL" id="KAK5921479.1"/>
    </source>
</evidence>
<gene>
    <name evidence="2" type="ORF">CesoFtcFv8_000398</name>
</gene>